<keyword evidence="1" id="KW-0808">Transferase</keyword>
<dbReference type="EMBL" id="VUJU01005342">
    <property type="protein sequence ID" value="KAF0751548.1"/>
    <property type="molecule type" value="Genomic_DNA"/>
</dbReference>
<feature type="non-terminal residue" evidence="1">
    <location>
        <position position="154"/>
    </location>
</feature>
<keyword evidence="2" id="KW-1185">Reference proteome</keyword>
<dbReference type="GO" id="GO:0003964">
    <property type="term" value="F:RNA-directed DNA polymerase activity"/>
    <property type="evidence" value="ECO:0007669"/>
    <property type="project" value="UniProtKB-KW"/>
</dbReference>
<evidence type="ECO:0000313" key="2">
    <source>
        <dbReference type="Proteomes" id="UP000478052"/>
    </source>
</evidence>
<dbReference type="Gene3D" id="3.60.10.10">
    <property type="entry name" value="Endonuclease/exonuclease/phosphatase"/>
    <property type="match status" value="1"/>
</dbReference>
<dbReference type="AlphaFoldDB" id="A0A6G0Y929"/>
<comment type="caution">
    <text evidence="1">The sequence shown here is derived from an EMBL/GenBank/DDBJ whole genome shotgun (WGS) entry which is preliminary data.</text>
</comment>
<sequence>MWGRIIPSRSKRESTRIFAESVQQLNRDGGLVTEMMAMFNNTLEFIHKRSVIVESRSFQNVRGLNTKLDVFSRNITLANYDIIVLTETWLRHEVSDCELGLLPNYIIFRCDRCSDFNLPAIKWSLSNDVAVPHKYDLILSNALNFKVDCEQYAL</sequence>
<gene>
    <name evidence="1" type="ORF">FWK35_00017220</name>
</gene>
<reference evidence="1 2" key="1">
    <citation type="submission" date="2019-08" db="EMBL/GenBank/DDBJ databases">
        <title>Whole genome of Aphis craccivora.</title>
        <authorList>
            <person name="Voronova N.V."/>
            <person name="Shulinski R.S."/>
            <person name="Bandarenka Y.V."/>
            <person name="Zhorov D.G."/>
            <person name="Warner D."/>
        </authorList>
    </citation>
    <scope>NUCLEOTIDE SEQUENCE [LARGE SCALE GENOMIC DNA]</scope>
    <source>
        <strain evidence="1">180601</strain>
        <tissue evidence="1">Whole Body</tissue>
    </source>
</reference>
<organism evidence="1 2">
    <name type="scientific">Aphis craccivora</name>
    <name type="common">Cowpea aphid</name>
    <dbReference type="NCBI Taxonomy" id="307492"/>
    <lineage>
        <taxon>Eukaryota</taxon>
        <taxon>Metazoa</taxon>
        <taxon>Ecdysozoa</taxon>
        <taxon>Arthropoda</taxon>
        <taxon>Hexapoda</taxon>
        <taxon>Insecta</taxon>
        <taxon>Pterygota</taxon>
        <taxon>Neoptera</taxon>
        <taxon>Paraneoptera</taxon>
        <taxon>Hemiptera</taxon>
        <taxon>Sternorrhyncha</taxon>
        <taxon>Aphidomorpha</taxon>
        <taxon>Aphidoidea</taxon>
        <taxon>Aphididae</taxon>
        <taxon>Aphidini</taxon>
        <taxon>Aphis</taxon>
        <taxon>Aphis</taxon>
    </lineage>
</organism>
<keyword evidence="1" id="KW-0695">RNA-directed DNA polymerase</keyword>
<keyword evidence="1" id="KW-0548">Nucleotidyltransferase</keyword>
<accession>A0A6G0Y929</accession>
<protein>
    <submittedName>
        <fullName evidence="1">Reverse transcriptase domain-containing protein</fullName>
    </submittedName>
</protein>
<dbReference type="SUPFAM" id="SSF56219">
    <property type="entry name" value="DNase I-like"/>
    <property type="match status" value="1"/>
</dbReference>
<dbReference type="Proteomes" id="UP000478052">
    <property type="component" value="Unassembled WGS sequence"/>
</dbReference>
<dbReference type="OrthoDB" id="7868275at2759"/>
<evidence type="ECO:0000313" key="1">
    <source>
        <dbReference type="EMBL" id="KAF0751548.1"/>
    </source>
</evidence>
<dbReference type="InterPro" id="IPR036691">
    <property type="entry name" value="Endo/exonu/phosph_ase_sf"/>
</dbReference>
<proteinExistence type="predicted"/>
<name>A0A6G0Y929_APHCR</name>